<feature type="transmembrane region" description="Helical" evidence="1">
    <location>
        <begin position="185"/>
        <end position="203"/>
    </location>
</feature>
<gene>
    <name evidence="2" type="ORF">EFL95_00485</name>
</gene>
<comment type="caution">
    <text evidence="2">The sequence shown here is derived from an EMBL/GenBank/DDBJ whole genome shotgun (WGS) entry which is preliminary data.</text>
</comment>
<proteinExistence type="predicted"/>
<keyword evidence="3" id="KW-1185">Reference proteome</keyword>
<keyword evidence="1" id="KW-0812">Transmembrane</keyword>
<keyword evidence="1" id="KW-0472">Membrane</keyword>
<feature type="transmembrane region" description="Helical" evidence="1">
    <location>
        <begin position="71"/>
        <end position="91"/>
    </location>
</feature>
<feature type="transmembrane region" description="Helical" evidence="1">
    <location>
        <begin position="158"/>
        <end position="178"/>
    </location>
</feature>
<reference evidence="2 3" key="1">
    <citation type="submission" date="2018-11" db="EMBL/GenBank/DDBJ databases">
        <authorList>
            <person name="Li F."/>
        </authorList>
    </citation>
    <scope>NUCLEOTIDE SEQUENCE [LARGE SCALE GENOMIC DNA]</scope>
    <source>
        <strain evidence="2 3">KIS18-7</strain>
    </source>
</reference>
<name>A0A3N0DZB4_9ACTN</name>
<accession>A0A3N0DZB4</accession>
<evidence type="ECO:0000313" key="3">
    <source>
        <dbReference type="Proteomes" id="UP000277094"/>
    </source>
</evidence>
<evidence type="ECO:0000313" key="2">
    <source>
        <dbReference type="EMBL" id="RNL80901.1"/>
    </source>
</evidence>
<evidence type="ECO:0008006" key="4">
    <source>
        <dbReference type="Google" id="ProtNLM"/>
    </source>
</evidence>
<dbReference type="AlphaFoldDB" id="A0A3N0DZB4"/>
<keyword evidence="1" id="KW-1133">Transmembrane helix</keyword>
<dbReference type="EMBL" id="RJSG01000001">
    <property type="protein sequence ID" value="RNL80901.1"/>
    <property type="molecule type" value="Genomic_DNA"/>
</dbReference>
<organism evidence="2 3">
    <name type="scientific">Nocardioides marmorisolisilvae</name>
    <dbReference type="NCBI Taxonomy" id="1542737"/>
    <lineage>
        <taxon>Bacteria</taxon>
        <taxon>Bacillati</taxon>
        <taxon>Actinomycetota</taxon>
        <taxon>Actinomycetes</taxon>
        <taxon>Propionibacteriales</taxon>
        <taxon>Nocardioidaceae</taxon>
        <taxon>Nocardioides</taxon>
    </lineage>
</organism>
<dbReference type="Proteomes" id="UP000277094">
    <property type="component" value="Unassembled WGS sequence"/>
</dbReference>
<dbReference type="RefSeq" id="WP_123232108.1">
    <property type="nucleotide sequence ID" value="NZ_RJSG01000001.1"/>
</dbReference>
<feature type="transmembrane region" description="Helical" evidence="1">
    <location>
        <begin position="209"/>
        <end position="227"/>
    </location>
</feature>
<feature type="transmembrane region" description="Helical" evidence="1">
    <location>
        <begin position="22"/>
        <end position="45"/>
    </location>
</feature>
<feature type="transmembrane region" description="Helical" evidence="1">
    <location>
        <begin position="112"/>
        <end position="135"/>
    </location>
</feature>
<sequence>MVVDLQTTPDPNQRGRRYRRTVVLPGAAAALVALPLTVVVVLLILPSEADARVTDAQSARTVIAAAHAHPIGSWLGLLLAGVAYLIAAAALRPMAVAASGRFAPVVRIGYGLVLVGAVGLAMANAAVGVSLRAAVDPDVPKAASVATQIALQHDQGPLLPLFLAGLGCFLGSLLLIVGSAICRSLTWWQGLLAGAVAIGLPLAEPGLSGMLLVVVALAAAVALMPLTRLGGSAAENSSVS</sequence>
<evidence type="ECO:0000256" key="1">
    <source>
        <dbReference type="SAM" id="Phobius"/>
    </source>
</evidence>
<protein>
    <recommendedName>
        <fullName evidence="4">DUF4386 family protein</fullName>
    </recommendedName>
</protein>